<evidence type="ECO:0000313" key="3">
    <source>
        <dbReference type="EMBL" id="PZM11975.1"/>
    </source>
</evidence>
<keyword evidence="2" id="KW-1133">Transmembrane helix</keyword>
<dbReference type="InterPro" id="IPR050445">
    <property type="entry name" value="Bact_polysacc_biosynth/exp"/>
</dbReference>
<evidence type="ECO:0000256" key="2">
    <source>
        <dbReference type="SAM" id="Phobius"/>
    </source>
</evidence>
<dbReference type="Proteomes" id="UP000248925">
    <property type="component" value="Unassembled WGS sequence"/>
</dbReference>
<reference evidence="3 4" key="1">
    <citation type="journal article" date="2018" name="Sci. Rep.">
        <title>Rhizobium tumorigenes sp. nov., a novel plant tumorigenic bacterium isolated from cane gall tumors on thornless blackberry.</title>
        <authorList>
            <person name="Kuzmanovi N."/>
            <person name="Smalla K."/>
            <person name="Gronow S."/>
            <person name="PuBawska J."/>
        </authorList>
    </citation>
    <scope>NUCLEOTIDE SEQUENCE [LARGE SCALE GENOMIC DNA]</scope>
    <source>
        <strain evidence="3 4">CCBAU 85046</strain>
    </source>
</reference>
<feature type="region of interest" description="Disordered" evidence="1">
    <location>
        <begin position="101"/>
        <end position="121"/>
    </location>
</feature>
<sequence length="639" mass="67431">MSRNGEPVRALVGGGQAYPSAANIQSPSDAELLDIISRALRGDLHPASGRNGARAALDEPAPISSVIRGILQREPTAEIHRPIAPELDVSDVELEWEPVEAAQHEPKRSDSPPELQSQIVIPDNSNPVRLPRRRWAFGLSSIAFVVAMSIVGASIPAWLAGPPRYVAQARLQLQGEPVSQQGLLGAIAARLSSPHLLSQVVAKLKLDRDAEFTGGKTTAMGVVFDLFAGSGGASDAPSRAQAKLRDSLLVASDQRTGALQLSIVSGNAAKSARIANLLADVAVYDAAMTQNTTASGKGAAAADASSKAYDQAVAALAAFRAEVGDDKIKAAVELQQQRKDMDAEVAAAANAVQTAQIRITAAKTTKLADILDGSLSPDLGSPAGLEELRNRYAAEKSTLSQLSAQLGPRHPRLLAQQSTVDGLRAQIQAELQRLVASCDAELKLALSDQKSLADKVVALGQKTVGIDMVRFGQLQDGAETARARYEAALQTVGIDKPSATPVPLSVAVPAVAPAWPLDDNLAAAEMTGFLMALGIAICLVFLRTWVADALLSDEDAAVDINTPEPNRNKAVEEKRPAIEPPPLRFDITTSVANDRPFRETERAPAAPVVDENLAVLQDGMASLRAKVETYALQRRAAPR</sequence>
<comment type="caution">
    <text evidence="3">The sequence shown here is derived from an EMBL/GenBank/DDBJ whole genome shotgun (WGS) entry which is preliminary data.</text>
</comment>
<keyword evidence="2" id="KW-0812">Transmembrane</keyword>
<keyword evidence="2" id="KW-0472">Membrane</keyword>
<feature type="compositionally biased region" description="Basic and acidic residues" evidence="1">
    <location>
        <begin position="102"/>
        <end position="111"/>
    </location>
</feature>
<dbReference type="PANTHER" id="PTHR32309">
    <property type="entry name" value="TYROSINE-PROTEIN KINASE"/>
    <property type="match status" value="1"/>
</dbReference>
<dbReference type="AlphaFoldDB" id="A0A2W4CNI9"/>
<evidence type="ECO:0000256" key="1">
    <source>
        <dbReference type="SAM" id="MobiDB-lite"/>
    </source>
</evidence>
<proteinExistence type="predicted"/>
<evidence type="ECO:0000313" key="4">
    <source>
        <dbReference type="Proteomes" id="UP000248925"/>
    </source>
</evidence>
<keyword evidence="4" id="KW-1185">Reference proteome</keyword>
<accession>A0A2W4CNI9</accession>
<dbReference type="EMBL" id="PCDP01000038">
    <property type="protein sequence ID" value="PZM11975.1"/>
    <property type="molecule type" value="Genomic_DNA"/>
</dbReference>
<dbReference type="PANTHER" id="PTHR32309:SF31">
    <property type="entry name" value="CAPSULAR EXOPOLYSACCHARIDE FAMILY"/>
    <property type="match status" value="1"/>
</dbReference>
<name>A0A2W4CNI9_9HYPH</name>
<organism evidence="3 4">
    <name type="scientific">Rhizobium tubonense</name>
    <dbReference type="NCBI Taxonomy" id="484088"/>
    <lineage>
        <taxon>Bacteria</taxon>
        <taxon>Pseudomonadati</taxon>
        <taxon>Pseudomonadota</taxon>
        <taxon>Alphaproteobacteria</taxon>
        <taxon>Hyphomicrobiales</taxon>
        <taxon>Rhizobiaceae</taxon>
        <taxon>Rhizobium/Agrobacterium group</taxon>
        <taxon>Rhizobium</taxon>
    </lineage>
</organism>
<protein>
    <submittedName>
        <fullName evidence="3">Succinoglycan biosynthesis protein exop</fullName>
    </submittedName>
</protein>
<feature type="transmembrane region" description="Helical" evidence="2">
    <location>
        <begin position="135"/>
        <end position="159"/>
    </location>
</feature>
<gene>
    <name evidence="3" type="ORF">CPY51_17845</name>
</gene>